<proteinExistence type="predicted"/>
<gene>
    <name evidence="1" type="ORF">RJT34_20175</name>
</gene>
<reference evidence="1 2" key="1">
    <citation type="submission" date="2024-01" db="EMBL/GenBank/DDBJ databases">
        <title>The genomes of 5 underutilized Papilionoideae crops provide insights into root nodulation and disease resistance.</title>
        <authorList>
            <person name="Yuan L."/>
        </authorList>
    </citation>
    <scope>NUCLEOTIDE SEQUENCE [LARGE SCALE GENOMIC DNA]</scope>
    <source>
        <strain evidence="1">LY-2023</strain>
        <tissue evidence="1">Leaf</tissue>
    </source>
</reference>
<name>A0AAN9ISD6_CLITE</name>
<evidence type="ECO:0000313" key="1">
    <source>
        <dbReference type="EMBL" id="KAK7285405.1"/>
    </source>
</evidence>
<sequence length="115" mass="12785">MVRAHGALQDPEDLLTGRTVVAMGFWASSFYSSLWKIPQSISAVGIANFTDKAIAMIIRSHVRLPSYDIDPYFPTIRVKIIINTSTPLNSLIPIQTLQEGYTTSDFAEGDFVFTE</sequence>
<protein>
    <submittedName>
        <fullName evidence="1">Uncharacterized protein</fullName>
    </submittedName>
</protein>
<organism evidence="1 2">
    <name type="scientific">Clitoria ternatea</name>
    <name type="common">Butterfly pea</name>
    <dbReference type="NCBI Taxonomy" id="43366"/>
    <lineage>
        <taxon>Eukaryota</taxon>
        <taxon>Viridiplantae</taxon>
        <taxon>Streptophyta</taxon>
        <taxon>Embryophyta</taxon>
        <taxon>Tracheophyta</taxon>
        <taxon>Spermatophyta</taxon>
        <taxon>Magnoliopsida</taxon>
        <taxon>eudicotyledons</taxon>
        <taxon>Gunneridae</taxon>
        <taxon>Pentapetalae</taxon>
        <taxon>rosids</taxon>
        <taxon>fabids</taxon>
        <taxon>Fabales</taxon>
        <taxon>Fabaceae</taxon>
        <taxon>Papilionoideae</taxon>
        <taxon>50 kb inversion clade</taxon>
        <taxon>NPAAA clade</taxon>
        <taxon>indigoferoid/millettioid clade</taxon>
        <taxon>Phaseoleae</taxon>
        <taxon>Clitoria</taxon>
    </lineage>
</organism>
<comment type="caution">
    <text evidence="1">The sequence shown here is derived from an EMBL/GenBank/DDBJ whole genome shotgun (WGS) entry which is preliminary data.</text>
</comment>
<dbReference type="AlphaFoldDB" id="A0AAN9ISD6"/>
<keyword evidence="2" id="KW-1185">Reference proteome</keyword>
<dbReference type="EMBL" id="JAYKXN010000005">
    <property type="protein sequence ID" value="KAK7285405.1"/>
    <property type="molecule type" value="Genomic_DNA"/>
</dbReference>
<dbReference type="Proteomes" id="UP001359559">
    <property type="component" value="Unassembled WGS sequence"/>
</dbReference>
<evidence type="ECO:0000313" key="2">
    <source>
        <dbReference type="Proteomes" id="UP001359559"/>
    </source>
</evidence>
<accession>A0AAN9ISD6</accession>